<evidence type="ECO:0000313" key="5">
    <source>
        <dbReference type="Proteomes" id="UP000319663"/>
    </source>
</evidence>
<sequence length="288" mass="32146">MFFTKSTNPWISSIERRPPDTIAELTYWQGSNDNPPALKMALNIALVGYTVTVLSRSESNYTLPANSPTTLKKVKYNNHTSLTLLSKRFVPTEYGIDTSNPAAVERVPFFRIKENVKKYLEEKAERELIEWTAFITGAFFDCRFLGFNISTATATLDPAYRTTKLSASNLSLIGQAVAQALSPSIAPKTANKAIYMRSFTISQDDILAAFEKVSGKKWTVEAVDFAPKVKEAEEKAQKGDFSGVALLIQSVIFNENFENNWDVRGLVGNELLELPKEDLEDAIRQLLA</sequence>
<dbReference type="InterPro" id="IPR051609">
    <property type="entry name" value="NmrA/Isoflavone_reductase-like"/>
</dbReference>
<dbReference type="PANTHER" id="PTHR47706">
    <property type="entry name" value="NMRA-LIKE FAMILY PROTEIN"/>
    <property type="match status" value="1"/>
</dbReference>
<evidence type="ECO:0000259" key="3">
    <source>
        <dbReference type="Pfam" id="PF05368"/>
    </source>
</evidence>
<dbReference type="AlphaFoldDB" id="A0A507R1I3"/>
<keyword evidence="5" id="KW-1185">Reference proteome</keyword>
<accession>A0A507R1I3</accession>
<name>A0A507R1I3_MONPU</name>
<dbReference type="Proteomes" id="UP000319663">
    <property type="component" value="Unassembled WGS sequence"/>
</dbReference>
<keyword evidence="2" id="KW-0560">Oxidoreductase</keyword>
<reference evidence="4 5" key="1">
    <citation type="submission" date="2019-06" db="EMBL/GenBank/DDBJ databases">
        <title>Wine fermentation using esterase from Monascus purpureus.</title>
        <authorList>
            <person name="Geng C."/>
            <person name="Zhang Y."/>
        </authorList>
    </citation>
    <scope>NUCLEOTIDE SEQUENCE [LARGE SCALE GENOMIC DNA]</scope>
    <source>
        <strain evidence="4">HQ1</strain>
    </source>
</reference>
<dbReference type="GO" id="GO:0016491">
    <property type="term" value="F:oxidoreductase activity"/>
    <property type="evidence" value="ECO:0007669"/>
    <property type="project" value="UniProtKB-KW"/>
</dbReference>
<evidence type="ECO:0000313" key="4">
    <source>
        <dbReference type="EMBL" id="TQB74396.1"/>
    </source>
</evidence>
<dbReference type="SUPFAM" id="SSF51735">
    <property type="entry name" value="NAD(P)-binding Rossmann-fold domains"/>
    <property type="match status" value="1"/>
</dbReference>
<feature type="domain" description="NmrA-like" evidence="3">
    <location>
        <begin position="87"/>
        <end position="229"/>
    </location>
</feature>
<proteinExistence type="predicted"/>
<keyword evidence="1" id="KW-0521">NADP</keyword>
<dbReference type="InterPro" id="IPR008030">
    <property type="entry name" value="NmrA-like"/>
</dbReference>
<dbReference type="STRING" id="5098.A0A507R1I3"/>
<gene>
    <name evidence="4" type="ORF">MPDQ_004889</name>
</gene>
<dbReference type="EMBL" id="VIFY01000032">
    <property type="protein sequence ID" value="TQB74396.1"/>
    <property type="molecule type" value="Genomic_DNA"/>
</dbReference>
<comment type="caution">
    <text evidence="4">The sequence shown here is derived from an EMBL/GenBank/DDBJ whole genome shotgun (WGS) entry which is preliminary data.</text>
</comment>
<organism evidence="4 5">
    <name type="scientific">Monascus purpureus</name>
    <name type="common">Red mold</name>
    <name type="synonym">Monascus anka</name>
    <dbReference type="NCBI Taxonomy" id="5098"/>
    <lineage>
        <taxon>Eukaryota</taxon>
        <taxon>Fungi</taxon>
        <taxon>Dikarya</taxon>
        <taxon>Ascomycota</taxon>
        <taxon>Pezizomycotina</taxon>
        <taxon>Eurotiomycetes</taxon>
        <taxon>Eurotiomycetidae</taxon>
        <taxon>Eurotiales</taxon>
        <taxon>Aspergillaceae</taxon>
        <taxon>Monascus</taxon>
    </lineage>
</organism>
<protein>
    <recommendedName>
        <fullName evidence="3">NmrA-like domain-containing protein</fullName>
    </recommendedName>
</protein>
<evidence type="ECO:0000256" key="2">
    <source>
        <dbReference type="ARBA" id="ARBA00023002"/>
    </source>
</evidence>
<dbReference type="PANTHER" id="PTHR47706:SF9">
    <property type="entry name" value="NMRA-LIKE DOMAIN-CONTAINING PROTEIN-RELATED"/>
    <property type="match status" value="1"/>
</dbReference>
<dbReference type="InterPro" id="IPR036291">
    <property type="entry name" value="NAD(P)-bd_dom_sf"/>
</dbReference>
<evidence type="ECO:0000256" key="1">
    <source>
        <dbReference type="ARBA" id="ARBA00022857"/>
    </source>
</evidence>
<dbReference type="Gene3D" id="3.40.50.720">
    <property type="entry name" value="NAD(P)-binding Rossmann-like Domain"/>
    <property type="match status" value="1"/>
</dbReference>
<dbReference type="Gene3D" id="3.90.25.10">
    <property type="entry name" value="UDP-galactose 4-epimerase, domain 1"/>
    <property type="match status" value="1"/>
</dbReference>
<dbReference type="Pfam" id="PF05368">
    <property type="entry name" value="NmrA"/>
    <property type="match status" value="1"/>
</dbReference>